<name>A0A261S5J6_9BORD</name>
<dbReference type="PANTHER" id="PTHR38588">
    <property type="entry name" value="BLL0334 PROTEIN"/>
    <property type="match status" value="1"/>
</dbReference>
<keyword evidence="1" id="KW-0812">Transmembrane</keyword>
<dbReference type="AlphaFoldDB" id="A0A261S5J6"/>
<keyword evidence="1" id="KW-1133">Transmembrane helix</keyword>
<comment type="caution">
    <text evidence="2">The sequence shown here is derived from an EMBL/GenBank/DDBJ whole genome shotgun (WGS) entry which is preliminary data.</text>
</comment>
<evidence type="ECO:0000256" key="1">
    <source>
        <dbReference type="SAM" id="Phobius"/>
    </source>
</evidence>
<dbReference type="OrthoDB" id="9787428at2"/>
<organism evidence="2 3">
    <name type="scientific">Bordetella genomosp. 10</name>
    <dbReference type="NCBI Taxonomy" id="1416804"/>
    <lineage>
        <taxon>Bacteria</taxon>
        <taxon>Pseudomonadati</taxon>
        <taxon>Pseudomonadota</taxon>
        <taxon>Betaproteobacteria</taxon>
        <taxon>Burkholderiales</taxon>
        <taxon>Alcaligenaceae</taxon>
        <taxon>Bordetella</taxon>
    </lineage>
</organism>
<dbReference type="Gene3D" id="3.30.530.20">
    <property type="match status" value="1"/>
</dbReference>
<keyword evidence="1" id="KW-0472">Membrane</keyword>
<evidence type="ECO:0000313" key="3">
    <source>
        <dbReference type="Proteomes" id="UP000216020"/>
    </source>
</evidence>
<dbReference type="PANTHER" id="PTHR38588:SF1">
    <property type="entry name" value="BLL0334 PROTEIN"/>
    <property type="match status" value="1"/>
</dbReference>
<dbReference type="SUPFAM" id="SSF55961">
    <property type="entry name" value="Bet v1-like"/>
    <property type="match status" value="1"/>
</dbReference>
<reference evidence="3" key="1">
    <citation type="submission" date="2017-05" db="EMBL/GenBank/DDBJ databases">
        <title>Complete and WGS of Bordetella genogroups.</title>
        <authorList>
            <person name="Spilker T."/>
            <person name="Lipuma J."/>
        </authorList>
    </citation>
    <scope>NUCLEOTIDE SEQUENCE [LARGE SCALE GENOMIC DNA]</scope>
    <source>
        <strain evidence="3">AU16122</strain>
    </source>
</reference>
<keyword evidence="3" id="KW-1185">Reference proteome</keyword>
<sequence>MRISDAQWIPSTQHQTWEALTSCSVLRECIPGCVQVECKSPTEYAFTVRAKVAGLGADYEGEVLLSDVNAPHGCTLVFEGKGAAAGLAIGTAQVNLTPKDDGTRLSYTVAAMAGGKLGEIGEATLLKAAEKIVEKFFASFIDYMSRQPRVAPPPAPAEPEPRGLQNSPWSWAAVMAVLLVFVGYHTFFT</sequence>
<dbReference type="InterPro" id="IPR010419">
    <property type="entry name" value="CO_DH_gsu"/>
</dbReference>
<dbReference type="EMBL" id="NEVM01000005">
    <property type="protein sequence ID" value="OZI32050.1"/>
    <property type="molecule type" value="Genomic_DNA"/>
</dbReference>
<dbReference type="RefSeq" id="WP_094856457.1">
    <property type="nucleotide sequence ID" value="NZ_NEVM01000005.1"/>
</dbReference>
<evidence type="ECO:0000313" key="2">
    <source>
        <dbReference type="EMBL" id="OZI32050.1"/>
    </source>
</evidence>
<dbReference type="InterPro" id="IPR023393">
    <property type="entry name" value="START-like_dom_sf"/>
</dbReference>
<dbReference type="Proteomes" id="UP000216020">
    <property type="component" value="Unassembled WGS sequence"/>
</dbReference>
<proteinExistence type="predicted"/>
<dbReference type="CDD" id="cd05018">
    <property type="entry name" value="CoxG"/>
    <property type="match status" value="1"/>
</dbReference>
<accession>A0A261S5J6</accession>
<protein>
    <submittedName>
        <fullName evidence="2">Carbon monoxide dehydrogenase</fullName>
    </submittedName>
</protein>
<gene>
    <name evidence="2" type="ORF">CAL29_29895</name>
</gene>
<dbReference type="Pfam" id="PF06240">
    <property type="entry name" value="COXG"/>
    <property type="match status" value="1"/>
</dbReference>
<feature type="transmembrane region" description="Helical" evidence="1">
    <location>
        <begin position="169"/>
        <end position="188"/>
    </location>
</feature>